<protein>
    <submittedName>
        <fullName evidence="3">PEP-CTERM sorting domain-containing protein</fullName>
    </submittedName>
</protein>
<organism evidence="3 4">
    <name type="scientific">Uliginosibacterium silvisoli</name>
    <dbReference type="NCBI Taxonomy" id="3114758"/>
    <lineage>
        <taxon>Bacteria</taxon>
        <taxon>Pseudomonadati</taxon>
        <taxon>Pseudomonadota</taxon>
        <taxon>Betaproteobacteria</taxon>
        <taxon>Rhodocyclales</taxon>
        <taxon>Zoogloeaceae</taxon>
        <taxon>Uliginosibacterium</taxon>
    </lineage>
</organism>
<gene>
    <name evidence="3" type="ORF">VVD49_08550</name>
</gene>
<evidence type="ECO:0000256" key="1">
    <source>
        <dbReference type="SAM" id="SignalP"/>
    </source>
</evidence>
<keyword evidence="4" id="KW-1185">Reference proteome</keyword>
<feature type="chain" id="PRO_5047141532" evidence="1">
    <location>
        <begin position="24"/>
        <end position="265"/>
    </location>
</feature>
<reference evidence="3 4" key="1">
    <citation type="submission" date="2024-01" db="EMBL/GenBank/DDBJ databases">
        <title>Uliginosibacterium soil sp. nov.</title>
        <authorList>
            <person name="Lv Y."/>
        </authorList>
    </citation>
    <scope>NUCLEOTIDE SEQUENCE [LARGE SCALE GENOMIC DNA]</scope>
    <source>
        <strain evidence="3 4">H3</strain>
    </source>
</reference>
<dbReference type="RefSeq" id="WP_327598719.1">
    <property type="nucleotide sequence ID" value="NZ_JAYXHS010000001.1"/>
</dbReference>
<evidence type="ECO:0000313" key="3">
    <source>
        <dbReference type="EMBL" id="MEC5385771.1"/>
    </source>
</evidence>
<evidence type="ECO:0000313" key="4">
    <source>
        <dbReference type="Proteomes" id="UP001331561"/>
    </source>
</evidence>
<dbReference type="PROSITE" id="PS51257">
    <property type="entry name" value="PROKAR_LIPOPROTEIN"/>
    <property type="match status" value="1"/>
</dbReference>
<dbReference type="Proteomes" id="UP001331561">
    <property type="component" value="Unassembled WGS sequence"/>
</dbReference>
<dbReference type="InterPro" id="IPR013424">
    <property type="entry name" value="Ice-binding_C"/>
</dbReference>
<proteinExistence type="predicted"/>
<name>A0ABU6K257_9RHOO</name>
<accession>A0ABU6K257</accession>
<feature type="signal peptide" evidence="1">
    <location>
        <begin position="1"/>
        <end position="23"/>
    </location>
</feature>
<sequence>MQKSKCSLAACLTIASCLAPVQAEVLSYDLRGTVTQISDTTGVLGSPAAGTPFRLTYLGDFSVGLRNGGVGGFGSSNHLSGGTSLPADVWYPTIQISPISAVLEINGQALNFSGRYFGNVQYTQNWFDVQFGGYAYSWADLVAEDRLDANSPVLSQITTSLSSLYSGATFGSVETLGSHVIDGSAITGSTDFRYLWAAGTANETLVSGVLSPASYVVTAVPEPAAWLLLALGLAGVHVLGRARRESRWESYAAQLDQPGPDAART</sequence>
<feature type="domain" description="Ice-binding protein C-terminal" evidence="2">
    <location>
        <begin position="219"/>
        <end position="244"/>
    </location>
</feature>
<comment type="caution">
    <text evidence="3">The sequence shown here is derived from an EMBL/GenBank/DDBJ whole genome shotgun (WGS) entry which is preliminary data.</text>
</comment>
<dbReference type="EMBL" id="JAYXHS010000001">
    <property type="protein sequence ID" value="MEC5385771.1"/>
    <property type="molecule type" value="Genomic_DNA"/>
</dbReference>
<dbReference type="Pfam" id="PF07589">
    <property type="entry name" value="PEP-CTERM"/>
    <property type="match status" value="1"/>
</dbReference>
<keyword evidence="1" id="KW-0732">Signal</keyword>
<evidence type="ECO:0000259" key="2">
    <source>
        <dbReference type="Pfam" id="PF07589"/>
    </source>
</evidence>